<dbReference type="Proteomes" id="UP000011715">
    <property type="component" value="Unassembled WGS sequence"/>
</dbReference>
<reference evidence="2" key="1">
    <citation type="submission" date="2010-05" db="EMBL/GenBank/DDBJ databases">
        <title>The Genome Sequence of Magnaporthe poae strain ATCC 64411.</title>
        <authorList>
            <consortium name="The Broad Institute Genome Sequencing Platform"/>
            <consortium name="Broad Institute Genome Sequencing Center for Infectious Disease"/>
            <person name="Ma L.-J."/>
            <person name="Dead R."/>
            <person name="Young S."/>
            <person name="Zeng Q."/>
            <person name="Koehrsen M."/>
            <person name="Alvarado L."/>
            <person name="Berlin A."/>
            <person name="Chapman S.B."/>
            <person name="Chen Z."/>
            <person name="Freedman E."/>
            <person name="Gellesch M."/>
            <person name="Goldberg J."/>
            <person name="Griggs A."/>
            <person name="Gujja S."/>
            <person name="Heilman E.R."/>
            <person name="Heiman D."/>
            <person name="Hepburn T."/>
            <person name="Howarth C."/>
            <person name="Jen D."/>
            <person name="Larson L."/>
            <person name="Mehta T."/>
            <person name="Neiman D."/>
            <person name="Pearson M."/>
            <person name="Roberts A."/>
            <person name="Saif S."/>
            <person name="Shea T."/>
            <person name="Shenoy N."/>
            <person name="Sisk P."/>
            <person name="Stolte C."/>
            <person name="Sykes S."/>
            <person name="Walk T."/>
            <person name="White J."/>
            <person name="Yandava C."/>
            <person name="Haas B."/>
            <person name="Nusbaum C."/>
            <person name="Birren B."/>
        </authorList>
    </citation>
    <scope>NUCLEOTIDE SEQUENCE</scope>
    <source>
        <strain evidence="2">ATCC 64411</strain>
    </source>
</reference>
<dbReference type="VEuPathDB" id="FungiDB:MAPG_07188"/>
<gene>
    <name evidence="2" type="ORF">MAPG_07188</name>
</gene>
<protein>
    <submittedName>
        <fullName evidence="2 3">Uncharacterized protein</fullName>
    </submittedName>
</protein>
<accession>A0A0C4E402</accession>
<reference evidence="3" key="4">
    <citation type="journal article" date="2015" name="G3 (Bethesda)">
        <title>Genome sequences of three phytopathogenic species of the Magnaporthaceae family of fungi.</title>
        <authorList>
            <person name="Okagaki L.H."/>
            <person name="Nunes C.C."/>
            <person name="Sailsbery J."/>
            <person name="Clay B."/>
            <person name="Brown D."/>
            <person name="John T."/>
            <person name="Oh Y."/>
            <person name="Young N."/>
            <person name="Fitzgerald M."/>
            <person name="Haas B.J."/>
            <person name="Zeng Q."/>
            <person name="Young S."/>
            <person name="Adiconis X."/>
            <person name="Fan L."/>
            <person name="Levin J.Z."/>
            <person name="Mitchell T.K."/>
            <person name="Okubara P.A."/>
            <person name="Farman M.L."/>
            <person name="Kohn L.M."/>
            <person name="Birren B."/>
            <person name="Ma L.-J."/>
            <person name="Dean R.A."/>
        </authorList>
    </citation>
    <scope>NUCLEOTIDE SEQUENCE</scope>
    <source>
        <strain evidence="3">ATCC 64411 / 73-15</strain>
    </source>
</reference>
<name>A0A0C4E402_MAGP6</name>
<dbReference type="EnsemblFungi" id="MAPG_07188T0">
    <property type="protein sequence ID" value="MAPG_07188T0"/>
    <property type="gene ID" value="MAPG_07188"/>
</dbReference>
<feature type="compositionally biased region" description="Basic residues" evidence="1">
    <location>
        <begin position="174"/>
        <end position="185"/>
    </location>
</feature>
<organism evidence="3 4">
    <name type="scientific">Magnaporthiopsis poae (strain ATCC 64411 / 73-15)</name>
    <name type="common">Kentucky bluegrass fungus</name>
    <name type="synonym">Magnaporthe poae</name>
    <dbReference type="NCBI Taxonomy" id="644358"/>
    <lineage>
        <taxon>Eukaryota</taxon>
        <taxon>Fungi</taxon>
        <taxon>Dikarya</taxon>
        <taxon>Ascomycota</taxon>
        <taxon>Pezizomycotina</taxon>
        <taxon>Sordariomycetes</taxon>
        <taxon>Sordariomycetidae</taxon>
        <taxon>Magnaporthales</taxon>
        <taxon>Magnaporthaceae</taxon>
        <taxon>Magnaporthiopsis</taxon>
    </lineage>
</organism>
<evidence type="ECO:0000313" key="4">
    <source>
        <dbReference type="Proteomes" id="UP000011715"/>
    </source>
</evidence>
<dbReference type="EMBL" id="ADBL01001736">
    <property type="status" value="NOT_ANNOTATED_CDS"/>
    <property type="molecule type" value="Genomic_DNA"/>
</dbReference>
<feature type="region of interest" description="Disordered" evidence="1">
    <location>
        <begin position="44"/>
        <end position="65"/>
    </location>
</feature>
<proteinExistence type="predicted"/>
<reference evidence="4" key="2">
    <citation type="submission" date="2010-05" db="EMBL/GenBank/DDBJ databases">
        <title>The genome sequence of Magnaporthe poae strain ATCC 64411.</title>
        <authorList>
            <person name="Ma L.-J."/>
            <person name="Dead R."/>
            <person name="Young S."/>
            <person name="Zeng Q."/>
            <person name="Koehrsen M."/>
            <person name="Alvarado L."/>
            <person name="Berlin A."/>
            <person name="Chapman S.B."/>
            <person name="Chen Z."/>
            <person name="Freedman E."/>
            <person name="Gellesch M."/>
            <person name="Goldberg J."/>
            <person name="Griggs A."/>
            <person name="Gujja S."/>
            <person name="Heilman E.R."/>
            <person name="Heiman D."/>
            <person name="Hepburn T."/>
            <person name="Howarth C."/>
            <person name="Jen D."/>
            <person name="Larson L."/>
            <person name="Mehta T."/>
            <person name="Neiman D."/>
            <person name="Pearson M."/>
            <person name="Roberts A."/>
            <person name="Saif S."/>
            <person name="Shea T."/>
            <person name="Shenoy N."/>
            <person name="Sisk P."/>
            <person name="Stolte C."/>
            <person name="Sykes S."/>
            <person name="Walk T."/>
            <person name="White J."/>
            <person name="Yandava C."/>
            <person name="Haas B."/>
            <person name="Nusbaum C."/>
            <person name="Birren B."/>
        </authorList>
    </citation>
    <scope>NUCLEOTIDE SEQUENCE [LARGE SCALE GENOMIC DNA]</scope>
    <source>
        <strain evidence="4">ATCC 64411 / 73-15</strain>
    </source>
</reference>
<sequence length="185" mass="20122">MDAAVRAEGGMRRSGTAAALAMCMLIRKDVLDRRRRIWWREDGVTPGAEGRSSGGQDMVEGRGLGVEGGASDARVEFDAGRGSSSTPAEGRAETWDWQTEQALPRVRIGDSAQRCAYGCRPDHGERLTRAHLTGPLGSFAVCFWRAGRGRVVLVQKGLASLEFGARETPDPGGRSRRMERRARHG</sequence>
<feature type="region of interest" description="Disordered" evidence="1">
    <location>
        <begin position="164"/>
        <end position="185"/>
    </location>
</feature>
<dbReference type="EMBL" id="GL876971">
    <property type="protein sequence ID" value="KLU88201.1"/>
    <property type="molecule type" value="Genomic_DNA"/>
</dbReference>
<evidence type="ECO:0000313" key="2">
    <source>
        <dbReference type="EMBL" id="KLU88201.1"/>
    </source>
</evidence>
<evidence type="ECO:0000256" key="1">
    <source>
        <dbReference type="SAM" id="MobiDB-lite"/>
    </source>
</evidence>
<evidence type="ECO:0000313" key="3">
    <source>
        <dbReference type="EnsemblFungi" id="MAPG_07188T0"/>
    </source>
</evidence>
<reference evidence="3" key="5">
    <citation type="submission" date="2015-06" db="UniProtKB">
        <authorList>
            <consortium name="EnsemblFungi"/>
        </authorList>
    </citation>
    <scope>IDENTIFICATION</scope>
    <source>
        <strain evidence="3">ATCC 64411</strain>
    </source>
</reference>
<keyword evidence="4" id="KW-1185">Reference proteome</keyword>
<dbReference type="AlphaFoldDB" id="A0A0C4E402"/>
<reference evidence="2" key="3">
    <citation type="submission" date="2011-03" db="EMBL/GenBank/DDBJ databases">
        <title>Annotation of Magnaporthe poae ATCC 64411.</title>
        <authorList>
            <person name="Ma L.-J."/>
            <person name="Dead R."/>
            <person name="Young S.K."/>
            <person name="Zeng Q."/>
            <person name="Gargeya S."/>
            <person name="Fitzgerald M."/>
            <person name="Haas B."/>
            <person name="Abouelleil A."/>
            <person name="Alvarado L."/>
            <person name="Arachchi H.M."/>
            <person name="Berlin A."/>
            <person name="Brown A."/>
            <person name="Chapman S.B."/>
            <person name="Chen Z."/>
            <person name="Dunbar C."/>
            <person name="Freedman E."/>
            <person name="Gearin G."/>
            <person name="Gellesch M."/>
            <person name="Goldberg J."/>
            <person name="Griggs A."/>
            <person name="Gujja S."/>
            <person name="Heiman D."/>
            <person name="Howarth C."/>
            <person name="Larson L."/>
            <person name="Lui A."/>
            <person name="MacDonald P.J.P."/>
            <person name="Mehta T."/>
            <person name="Montmayeur A."/>
            <person name="Murphy C."/>
            <person name="Neiman D."/>
            <person name="Pearson M."/>
            <person name="Priest M."/>
            <person name="Roberts A."/>
            <person name="Saif S."/>
            <person name="Shea T."/>
            <person name="Shenoy N."/>
            <person name="Sisk P."/>
            <person name="Stolte C."/>
            <person name="Sykes S."/>
            <person name="Yandava C."/>
            <person name="Wortman J."/>
            <person name="Nusbaum C."/>
            <person name="Birren B."/>
        </authorList>
    </citation>
    <scope>NUCLEOTIDE SEQUENCE</scope>
    <source>
        <strain evidence="2">ATCC 64411</strain>
    </source>
</reference>